<evidence type="ECO:0008006" key="4">
    <source>
        <dbReference type="Google" id="ProtNLM"/>
    </source>
</evidence>
<evidence type="ECO:0000313" key="2">
    <source>
        <dbReference type="EMBL" id="WLQ44034.1"/>
    </source>
</evidence>
<dbReference type="Proteomes" id="UP001229952">
    <property type="component" value="Chromosome"/>
</dbReference>
<keyword evidence="3" id="KW-1185">Reference proteome</keyword>
<evidence type="ECO:0000256" key="1">
    <source>
        <dbReference type="SAM" id="MobiDB-lite"/>
    </source>
</evidence>
<feature type="compositionally biased region" description="Polar residues" evidence="1">
    <location>
        <begin position="22"/>
        <end position="36"/>
    </location>
</feature>
<feature type="region of interest" description="Disordered" evidence="1">
    <location>
        <begin position="22"/>
        <end position="46"/>
    </location>
</feature>
<protein>
    <recommendedName>
        <fullName evidence="4">Secreted protein</fullName>
    </recommendedName>
</protein>
<organism evidence="2 3">
    <name type="scientific">Streptomyces laculatispora</name>
    <dbReference type="NCBI Taxonomy" id="887464"/>
    <lineage>
        <taxon>Bacteria</taxon>
        <taxon>Bacillati</taxon>
        <taxon>Actinomycetota</taxon>
        <taxon>Actinomycetes</taxon>
        <taxon>Kitasatosporales</taxon>
        <taxon>Streptomycetaceae</taxon>
        <taxon>Streptomyces</taxon>
    </lineage>
</organism>
<proteinExistence type="predicted"/>
<gene>
    <name evidence="2" type="ORF">P8A22_31435</name>
</gene>
<sequence>MAALSGVGSAFADAGENLYSTTTGASAWSDRPNGSVSVRDKAQGGDEVYTTYDRRYNSGFRMNNEGGVDSTTKSGTDTTNYVTKVTACVNLNNKPDRCGPDDRDGDGR</sequence>
<reference evidence="2 3" key="1">
    <citation type="submission" date="2023-03" db="EMBL/GenBank/DDBJ databases">
        <title>Isolation and description of six Streptomyces strains from soil environments, able to metabolize different microbial glucans.</title>
        <authorList>
            <person name="Widen T."/>
            <person name="Larsbrink J."/>
        </authorList>
    </citation>
    <scope>NUCLEOTIDE SEQUENCE [LARGE SCALE GENOMIC DNA]</scope>
    <source>
        <strain evidence="2 3">Mut2</strain>
    </source>
</reference>
<dbReference type="RefSeq" id="WP_306091434.1">
    <property type="nucleotide sequence ID" value="NZ_CP120992.1"/>
</dbReference>
<accession>A0ABY9IBJ5</accession>
<evidence type="ECO:0000313" key="3">
    <source>
        <dbReference type="Proteomes" id="UP001229952"/>
    </source>
</evidence>
<dbReference type="EMBL" id="CP120992">
    <property type="protein sequence ID" value="WLQ44034.1"/>
    <property type="molecule type" value="Genomic_DNA"/>
</dbReference>
<name>A0ABY9IBJ5_9ACTN</name>